<dbReference type="Pfam" id="PF00333">
    <property type="entry name" value="Ribosomal_S5"/>
    <property type="match status" value="1"/>
</dbReference>
<dbReference type="GO" id="GO:0003723">
    <property type="term" value="F:RNA binding"/>
    <property type="evidence" value="ECO:0007669"/>
    <property type="project" value="InterPro"/>
</dbReference>
<organism evidence="12">
    <name type="scientific">Timema monikensis</name>
    <dbReference type="NCBI Taxonomy" id="170555"/>
    <lineage>
        <taxon>Eukaryota</taxon>
        <taxon>Metazoa</taxon>
        <taxon>Ecdysozoa</taxon>
        <taxon>Arthropoda</taxon>
        <taxon>Hexapoda</taxon>
        <taxon>Insecta</taxon>
        <taxon>Pterygota</taxon>
        <taxon>Neoptera</taxon>
        <taxon>Polyneoptera</taxon>
        <taxon>Phasmatodea</taxon>
        <taxon>Timematodea</taxon>
        <taxon>Timematoidea</taxon>
        <taxon>Timematidae</taxon>
        <taxon>Timema</taxon>
    </lineage>
</organism>
<evidence type="ECO:0000256" key="6">
    <source>
        <dbReference type="ARBA" id="ARBA00039335"/>
    </source>
</evidence>
<evidence type="ECO:0000256" key="10">
    <source>
        <dbReference type="RuleBase" id="RU003823"/>
    </source>
</evidence>
<reference evidence="12" key="1">
    <citation type="submission" date="2020-11" db="EMBL/GenBank/DDBJ databases">
        <authorList>
            <person name="Tran Van P."/>
        </authorList>
    </citation>
    <scope>NUCLEOTIDE SEQUENCE</scope>
</reference>
<dbReference type="Pfam" id="PF21251">
    <property type="entry name" value="Ribosomal_uS5m_N"/>
    <property type="match status" value="1"/>
</dbReference>
<evidence type="ECO:0000313" key="12">
    <source>
        <dbReference type="EMBL" id="CAD7424999.1"/>
    </source>
</evidence>
<dbReference type="PANTHER" id="PTHR48277:SF1">
    <property type="entry name" value="MITOCHONDRIAL RIBOSOMAL PROTEIN S5"/>
    <property type="match status" value="1"/>
</dbReference>
<dbReference type="InterPro" id="IPR020568">
    <property type="entry name" value="Ribosomal_Su5_D2-typ_SF"/>
</dbReference>
<dbReference type="InterPro" id="IPR005324">
    <property type="entry name" value="Ribosomal_uS5_C"/>
</dbReference>
<dbReference type="SUPFAM" id="SSF54768">
    <property type="entry name" value="dsRNA-binding domain-like"/>
    <property type="match status" value="1"/>
</dbReference>
<dbReference type="PANTHER" id="PTHR48277">
    <property type="entry name" value="MITOCHONDRIAL RIBOSOMAL PROTEIN S5"/>
    <property type="match status" value="1"/>
</dbReference>
<evidence type="ECO:0000256" key="8">
    <source>
        <dbReference type="ARBA" id="ARBA00062683"/>
    </source>
</evidence>
<accession>A0A7R9HJE3</accession>
<sequence length="371" mass="42771">MEDLQFNVESEPRCIVVCILGRANIVWPGLNSPVMRGRELVRQQKLPEDLERQKALLKMRDEMKTFRSLKLTPLERGWSGTKMPGRSIGAPDPVGEDTFDGFDTKVLEMKTVFNMKGNHGRKRRLSVLVVTGNSHGLAGFALGKAVDTRAALRKAKNRAGQKLMYIERYKEHTVFHDFFTQFGKTKVFVTKKPEGHGLICHRAIKTICEVLGIKDLYAKIEGPTNLQHIVKAFFLGLLQQKTHEQLAEEKGLHVVEFRKEEDYFPTVVASPSLCRSQDQIQPDEVLDFTQHVLGDRVVLKRKKFPPFYTKLPSWENHLLKMEKIRNHDKVRLHLLAEYGEVRSFLTEKYPECRPAKFQKHQTPEIEEEITQ</sequence>
<dbReference type="AlphaFoldDB" id="A0A7R9HJE3"/>
<dbReference type="InterPro" id="IPR013810">
    <property type="entry name" value="Ribosomal_uS5_N"/>
</dbReference>
<dbReference type="InterPro" id="IPR000851">
    <property type="entry name" value="Ribosomal_uS5"/>
</dbReference>
<evidence type="ECO:0000256" key="1">
    <source>
        <dbReference type="ARBA" id="ARBA00004173"/>
    </source>
</evidence>
<dbReference type="SUPFAM" id="SSF54211">
    <property type="entry name" value="Ribosomal protein S5 domain 2-like"/>
    <property type="match status" value="1"/>
</dbReference>
<keyword evidence="5 9" id="KW-0687">Ribonucleoprotein</keyword>
<dbReference type="FunFam" id="3.30.160.20:FF:000022">
    <property type="entry name" value="28S ribosomal protein S5, mitochondrial"/>
    <property type="match status" value="1"/>
</dbReference>
<dbReference type="GO" id="GO:0005743">
    <property type="term" value="C:mitochondrial inner membrane"/>
    <property type="evidence" value="ECO:0007669"/>
    <property type="project" value="UniProtKB-ARBA"/>
</dbReference>
<dbReference type="GO" id="GO:0005763">
    <property type="term" value="C:mitochondrial small ribosomal subunit"/>
    <property type="evidence" value="ECO:0007669"/>
    <property type="project" value="UniProtKB-ARBA"/>
</dbReference>
<dbReference type="EMBL" id="OB792866">
    <property type="protein sequence ID" value="CAD7424999.1"/>
    <property type="molecule type" value="Genomic_DNA"/>
</dbReference>
<dbReference type="InterPro" id="IPR014721">
    <property type="entry name" value="Ribsml_uS5_D2-typ_fold_subgr"/>
</dbReference>
<keyword evidence="4" id="KW-0496">Mitochondrion</keyword>
<comment type="similarity">
    <text evidence="2 10">Belongs to the universal ribosomal protein uS5 family.</text>
</comment>
<keyword evidence="3 9" id="KW-0689">Ribosomal protein</keyword>
<evidence type="ECO:0000256" key="7">
    <source>
        <dbReference type="ARBA" id="ARBA00041606"/>
    </source>
</evidence>
<dbReference type="Gene3D" id="3.30.160.20">
    <property type="match status" value="1"/>
</dbReference>
<dbReference type="PROSITE" id="PS50881">
    <property type="entry name" value="S5_DSRBD"/>
    <property type="match status" value="1"/>
</dbReference>
<comment type="subcellular location">
    <subcellularLocation>
        <location evidence="1">Mitochondrion</location>
    </subcellularLocation>
</comment>
<dbReference type="GO" id="GO:0006412">
    <property type="term" value="P:translation"/>
    <property type="evidence" value="ECO:0007669"/>
    <property type="project" value="InterPro"/>
</dbReference>
<evidence type="ECO:0000256" key="2">
    <source>
        <dbReference type="ARBA" id="ARBA00008945"/>
    </source>
</evidence>
<comment type="subunit">
    <text evidence="8">Component of the mitochondrial ribosome small subunit (28S) which comprises a 12S rRNA and about 30 distinct proteins.</text>
</comment>
<feature type="domain" description="S5 DRBM" evidence="11">
    <location>
        <begin position="102"/>
        <end position="166"/>
    </location>
</feature>
<dbReference type="InterPro" id="IPR048584">
    <property type="entry name" value="Ribosomal_uS5m_N"/>
</dbReference>
<protein>
    <recommendedName>
        <fullName evidence="6">Small ribosomal subunit protein uS5m</fullName>
    </recommendedName>
    <alternativeName>
        <fullName evidence="7">28S ribosomal protein S5, mitochondrial</fullName>
    </alternativeName>
</protein>
<dbReference type="Pfam" id="PF03719">
    <property type="entry name" value="Ribosomal_S5_C"/>
    <property type="match status" value="1"/>
</dbReference>
<gene>
    <name evidence="12" type="ORF">TMSB3V08_LOCUS1924</name>
</gene>
<dbReference type="FunFam" id="3.30.230.10:FF:000002">
    <property type="entry name" value="30S ribosomal protein S5"/>
    <property type="match status" value="1"/>
</dbReference>
<name>A0A7R9HJE3_9NEOP</name>
<evidence type="ECO:0000256" key="4">
    <source>
        <dbReference type="ARBA" id="ARBA00023128"/>
    </source>
</evidence>
<dbReference type="Gene3D" id="3.30.230.10">
    <property type="match status" value="1"/>
</dbReference>
<evidence type="ECO:0000256" key="9">
    <source>
        <dbReference type="PROSITE-ProRule" id="PRU00268"/>
    </source>
</evidence>
<evidence type="ECO:0000256" key="5">
    <source>
        <dbReference type="ARBA" id="ARBA00023274"/>
    </source>
</evidence>
<evidence type="ECO:0000259" key="11">
    <source>
        <dbReference type="PROSITE" id="PS50881"/>
    </source>
</evidence>
<proteinExistence type="inferred from homology"/>
<evidence type="ECO:0000256" key="3">
    <source>
        <dbReference type="ARBA" id="ARBA00022980"/>
    </source>
</evidence>
<dbReference type="GO" id="GO:0003735">
    <property type="term" value="F:structural constituent of ribosome"/>
    <property type="evidence" value="ECO:0007669"/>
    <property type="project" value="UniProtKB-UniRule"/>
</dbReference>